<dbReference type="AlphaFoldDB" id="A0A8S9P050"/>
<sequence length="160" mass="18013">MWDLLSNSNILNLGSETRESAIVFVERVVSDAWEQQGVKLQAHILSPQLVPTQSLANCNESWIISNIHISRLLLDNSHWITVDSRVYECQTQLVCLHVVNCSYSSHEGSPRITLIVQCNPLSHLLFDLVEHSPNVFFSLFGLSEEHPQMAYPLGSLESSL</sequence>
<gene>
    <name evidence="1" type="ORF">F2Q69_00006991</name>
</gene>
<reference evidence="1" key="1">
    <citation type="submission" date="2019-12" db="EMBL/GenBank/DDBJ databases">
        <title>Genome sequencing and annotation of Brassica cretica.</title>
        <authorList>
            <person name="Studholme D.J."/>
            <person name="Sarris P."/>
        </authorList>
    </citation>
    <scope>NUCLEOTIDE SEQUENCE</scope>
    <source>
        <strain evidence="1">PFS-109/04</strain>
        <tissue evidence="1">Leaf</tissue>
    </source>
</reference>
<comment type="caution">
    <text evidence="1">The sequence shown here is derived from an EMBL/GenBank/DDBJ whole genome shotgun (WGS) entry which is preliminary data.</text>
</comment>
<dbReference type="Proteomes" id="UP000712600">
    <property type="component" value="Unassembled WGS sequence"/>
</dbReference>
<evidence type="ECO:0000313" key="1">
    <source>
        <dbReference type="EMBL" id="KAF3509356.1"/>
    </source>
</evidence>
<name>A0A8S9P050_BRACR</name>
<evidence type="ECO:0000313" key="2">
    <source>
        <dbReference type="Proteomes" id="UP000712600"/>
    </source>
</evidence>
<accession>A0A8S9P050</accession>
<proteinExistence type="predicted"/>
<dbReference type="EMBL" id="QGKX02001521">
    <property type="protein sequence ID" value="KAF3509356.1"/>
    <property type="molecule type" value="Genomic_DNA"/>
</dbReference>
<protein>
    <submittedName>
        <fullName evidence="1">Uncharacterized protein</fullName>
    </submittedName>
</protein>
<organism evidence="1 2">
    <name type="scientific">Brassica cretica</name>
    <name type="common">Mustard</name>
    <dbReference type="NCBI Taxonomy" id="69181"/>
    <lineage>
        <taxon>Eukaryota</taxon>
        <taxon>Viridiplantae</taxon>
        <taxon>Streptophyta</taxon>
        <taxon>Embryophyta</taxon>
        <taxon>Tracheophyta</taxon>
        <taxon>Spermatophyta</taxon>
        <taxon>Magnoliopsida</taxon>
        <taxon>eudicotyledons</taxon>
        <taxon>Gunneridae</taxon>
        <taxon>Pentapetalae</taxon>
        <taxon>rosids</taxon>
        <taxon>malvids</taxon>
        <taxon>Brassicales</taxon>
        <taxon>Brassicaceae</taxon>
        <taxon>Brassiceae</taxon>
        <taxon>Brassica</taxon>
    </lineage>
</organism>